<evidence type="ECO:0000256" key="1">
    <source>
        <dbReference type="ARBA" id="ARBA00004196"/>
    </source>
</evidence>
<feature type="domain" description="SLH" evidence="5">
    <location>
        <begin position="156"/>
        <end position="219"/>
    </location>
</feature>
<dbReference type="PROSITE" id="PS51272">
    <property type="entry name" value="SLH"/>
    <property type="match status" value="3"/>
</dbReference>
<feature type="domain" description="SLH" evidence="5">
    <location>
        <begin position="29"/>
        <end position="89"/>
    </location>
</feature>
<dbReference type="InterPro" id="IPR001119">
    <property type="entry name" value="SLH_dom"/>
</dbReference>
<evidence type="ECO:0000313" key="6">
    <source>
        <dbReference type="EMBL" id="MEQ2510253.1"/>
    </source>
</evidence>
<sequence length="1105" mass="117386">MNQLMKRVLSVLLVVCLLCSALPSAFAAEGGGFTDVSKDHWAYDAITEAVAAGYFKGVSDTAFDPEGTLTRAMLVTVLARAAGAETDDNASTGFSDVAVGTWYTGAVAWAAENGVVTGDGDGTFAPDRAATRQETATIFLRLLKLLNKTLPEIEEVKTFTDAADIAAWAEEAVETMQTAGVLTGYPDGSFLPQNPLTRAEAATLLCRFLKAAEDKPEPTEPTETEPTEPEPTEPEPTEPKEPIHVTFVSEHSAAYVEGKAVTELTLPENVNFVEFIARADEGYEVYDVSATSGRLASHGSNYILAGLTEDVTVTLSDGLIQHTVTFNAVNGTTPVQVKVQHGSTVEKPADPVKTDDTFLGWHTASGAEWDFATPVTNNMTLFAYWLNDTYVGATVYLDGVKGSDSNDGLSEETPVRTFAAAAALISPKVTDGVIWVTHTVTVLDEQTWDLKGRDCIVKRAPSCTGNMIAVDGGSLTLSNITIDGNAEVFSELSASAPASNTIYLLNYATMTMNNAVVTNCYGAQGGAFYVEDSTLILNSGKISNNTSKFTGGAIYLKSNTKDDKTVFTMNGGELSHNVGGSVAGVINVMGSHPVEVNLLGGAFVNNSMSTTGANLACISATNDGSTVVLGGVKFAGNTNKDGEMINALTLSTHNVTLIPTEDTDFQDPIYINNAYGSSKDVAIRVPEGLTKLKGKLPILLAKEFVGAATISGGTGEGAYALQPSDMEKVHVVNGIDGAYYLEVNENNTAVFAEVKTNDIVVYLSGNGNDTNDGLTVKTPVKTFEKAKEILKARVDAMETIPDDANFVISLVYRIQIKEDCSLNFNEFGENAKRCMVRRDATNTSGYMFDIKEANVTIENFRVDGNSKYLKSGVNASFSIGSGAQVTVNDGFEIANMIFGAGGGVFNLGANKTETLLTINGGWFHDLTGYNGLIVYGNCMSLSTYVPARCVVNDCLVENVTGSYGLLHAMKFVTIEINGGRFRNITMKNDIGYLAAVNGDATASIVLNPTPAGQTAELNGDIYLLNSKSDEDGNLSKTSDGYVTIGGALDHDVVITGNLMMWGTVVATGTDDYKLTQADLAHISTDTGDVLVLKEKTNTIEIARTR</sequence>
<dbReference type="InterPro" id="IPR051465">
    <property type="entry name" value="Cell_Envelope_Struct_Comp"/>
</dbReference>
<dbReference type="Pfam" id="PF00395">
    <property type="entry name" value="SLH"/>
    <property type="match status" value="3"/>
</dbReference>
<accession>A0ABV1G4A6</accession>
<dbReference type="EMBL" id="JBBMFF010000140">
    <property type="protein sequence ID" value="MEQ2510253.1"/>
    <property type="molecule type" value="Genomic_DNA"/>
</dbReference>
<comment type="subcellular location">
    <subcellularLocation>
        <location evidence="1">Cell envelope</location>
    </subcellularLocation>
</comment>
<keyword evidence="7" id="KW-1185">Reference proteome</keyword>
<dbReference type="PANTHER" id="PTHR43308:SF5">
    <property type="entry name" value="S-LAYER PROTEIN _ PEPTIDOGLYCAN ENDO-BETA-N-ACETYLGLUCOSAMINIDASE"/>
    <property type="match status" value="1"/>
</dbReference>
<evidence type="ECO:0000313" key="7">
    <source>
        <dbReference type="Proteomes" id="UP001491552"/>
    </source>
</evidence>
<feature type="region of interest" description="Disordered" evidence="3">
    <location>
        <begin position="212"/>
        <end position="240"/>
    </location>
</feature>
<feature type="chain" id="PRO_5046121259" evidence="4">
    <location>
        <begin position="28"/>
        <end position="1105"/>
    </location>
</feature>
<dbReference type="InterPro" id="IPR013378">
    <property type="entry name" value="InlB-like_B-rpt"/>
</dbReference>
<evidence type="ECO:0000256" key="3">
    <source>
        <dbReference type="SAM" id="MobiDB-lite"/>
    </source>
</evidence>
<gene>
    <name evidence="6" type="ORF">WMO66_03150</name>
</gene>
<organism evidence="6 7">
    <name type="scientific">Faecousia intestinalis</name>
    <dbReference type="NCBI Taxonomy" id="3133167"/>
    <lineage>
        <taxon>Bacteria</taxon>
        <taxon>Bacillati</taxon>
        <taxon>Bacillota</taxon>
        <taxon>Clostridia</taxon>
        <taxon>Eubacteriales</taxon>
        <taxon>Oscillospiraceae</taxon>
        <taxon>Faecousia</taxon>
    </lineage>
</organism>
<dbReference type="SUPFAM" id="SSF51126">
    <property type="entry name" value="Pectin lyase-like"/>
    <property type="match status" value="2"/>
</dbReference>
<dbReference type="InterPro" id="IPR011050">
    <property type="entry name" value="Pectin_lyase_fold/virulence"/>
</dbReference>
<reference evidence="6 7" key="1">
    <citation type="submission" date="2024-03" db="EMBL/GenBank/DDBJ databases">
        <title>Human intestinal bacterial collection.</title>
        <authorList>
            <person name="Pauvert C."/>
            <person name="Hitch T.C.A."/>
            <person name="Clavel T."/>
        </authorList>
    </citation>
    <scope>NUCLEOTIDE SEQUENCE [LARGE SCALE GENOMIC DNA]</scope>
    <source>
        <strain evidence="6 7">CLA-AA-H192</strain>
    </source>
</reference>
<dbReference type="Gene3D" id="2.60.40.4270">
    <property type="entry name" value="Listeria-Bacteroides repeat domain"/>
    <property type="match status" value="1"/>
</dbReference>
<keyword evidence="4" id="KW-0732">Signal</keyword>
<feature type="domain" description="SLH" evidence="5">
    <location>
        <begin position="90"/>
        <end position="153"/>
    </location>
</feature>
<keyword evidence="2" id="KW-0677">Repeat</keyword>
<dbReference type="InterPro" id="IPR042229">
    <property type="entry name" value="Listeria/Bacterioides_rpt_sf"/>
</dbReference>
<proteinExistence type="predicted"/>
<comment type="caution">
    <text evidence="6">The sequence shown here is derived from an EMBL/GenBank/DDBJ whole genome shotgun (WGS) entry which is preliminary data.</text>
</comment>
<dbReference type="Pfam" id="PF09479">
    <property type="entry name" value="Flg_new"/>
    <property type="match status" value="1"/>
</dbReference>
<evidence type="ECO:0000259" key="5">
    <source>
        <dbReference type="PROSITE" id="PS51272"/>
    </source>
</evidence>
<evidence type="ECO:0000256" key="4">
    <source>
        <dbReference type="SAM" id="SignalP"/>
    </source>
</evidence>
<dbReference type="Proteomes" id="UP001491552">
    <property type="component" value="Unassembled WGS sequence"/>
</dbReference>
<feature type="compositionally biased region" description="Acidic residues" evidence="3">
    <location>
        <begin position="220"/>
        <end position="236"/>
    </location>
</feature>
<evidence type="ECO:0000256" key="2">
    <source>
        <dbReference type="ARBA" id="ARBA00022737"/>
    </source>
</evidence>
<dbReference type="PANTHER" id="PTHR43308">
    <property type="entry name" value="OUTER MEMBRANE PROTEIN ALPHA-RELATED"/>
    <property type="match status" value="1"/>
</dbReference>
<protein>
    <submittedName>
        <fullName evidence="6">S-layer homology domain-containing protein</fullName>
    </submittedName>
</protein>
<feature type="signal peptide" evidence="4">
    <location>
        <begin position="1"/>
        <end position="27"/>
    </location>
</feature>
<name>A0ABV1G4A6_9FIRM</name>
<dbReference type="RefSeq" id="WP_349134957.1">
    <property type="nucleotide sequence ID" value="NZ_JBBMFF010000140.1"/>
</dbReference>